<dbReference type="InterPro" id="IPR027038">
    <property type="entry name" value="RanGap"/>
</dbReference>
<dbReference type="Pfam" id="PF13516">
    <property type="entry name" value="LRR_6"/>
    <property type="match status" value="3"/>
</dbReference>
<sequence>MASEVSGHGCLAELGPLELAREEYKRAVQQYEESRKEMVPIGRSALAESGSEDESDTSSSDEDDGARPMGTLEDLANSLARGRPTKEEKKKMPPRPMLGSKPSSVKAMRQGSRFGITLRSAGGVRKESRLLRAFLGQGLDGMAAAPQRVDSIAEAQGHSNFRPEDACIVRKLHGLPNFATETWQKMTKKARLRSRSHSEFDLFHKDDDAGPKADDDEAWDTAQEREKLVSKSLFAKFRSMHTAKTKHRPNSARFRFLSECDKRMIAPLPIFDQVKVTNQNLVAMSLPNYGIGQAMACALGAYLGYTEMSLCVLDLSQNSIRDEGLENILRSLKNHHSLKTLDIRGNKMGNRSAFMLAQYLSEYAPSTLQELSIAHTGLNTDRFKLIVAASMPYLPLRKLDVSRNDISGAGEDLKEFLGKCSELEEIDISWNSFRLADALHVAQGLRAHDKLECIDASWNHFGCDKAMQALALCVRETTTIKRMDLSFNFIKERGSIQLAHALGVNTSIRVLMLDGNPVGPRGGKALLRQVVKNGDMKNISLLHCNFDVPEDGPTPFDPQEPNGFYRLDLSSDYDRMVALQLQELAYSQGGECWRGEKLDGKLFDFPEDPNSGWEVPHQGILELAFVANKPIESETIDAEGFESVVKTVQHTLKNETEEGTEKMIKSLGAVYNFSADQVAELIGHFENGNPKVLAAADLFTQMTDPENAELIMRRLNQLERRHVETLLGNYYFFNGKNPTGHYSVNLAMKYDNLLVQRLMDVNRTEGFIRRKTKKRDLSQKGNYSCFRNERLNDEPIAITVDWQLPDEGLLTFDYVSTTRPEGDIEPADPDTFGDFVRQYITMETETEMTDEEVCEIFATFDRDGSASIEVDEVAQILWSVGMKLPMEEVERMVAEVDENGNGSIDVEEFILLWKHLTARFREKGRIASVRRASSSLYISAYQLRQMMRRVPLVEEKVELFVIFFCRVVDEANLAMPLALLDDIGKKTLAIRLGPLSLFNPFAPAGKYKLDLSMNDHHMLAGVIIQLSVGEKGQALQNTKYNGVKFPIPVSWLSEVPKKGVFEVEYAVEEGCENMKLRKRLAEDFLEWEFPDDDDEWQEIARNMLQGIIDEDDVELAEATMNDILTSEDPFALLDELEELEASEGIAREDRRSARSVGAGGSDGGSQSSPRKSEASATPRKSNSRVSKRMSEASLSPRKSNASLSPRKSDASLSPRSHGDEAEGGGSATEDE</sequence>
<keyword evidence="3" id="KW-0433">Leucine-rich repeat</keyword>
<reference evidence="8" key="1">
    <citation type="submission" date="2021-01" db="EMBL/GenBank/DDBJ databases">
        <authorList>
            <person name="Corre E."/>
            <person name="Pelletier E."/>
            <person name="Niang G."/>
            <person name="Scheremetjew M."/>
            <person name="Finn R."/>
            <person name="Kale V."/>
            <person name="Holt S."/>
            <person name="Cochrane G."/>
            <person name="Meng A."/>
            <person name="Brown T."/>
            <person name="Cohen L."/>
        </authorList>
    </citation>
    <scope>NUCLEOTIDE SEQUENCE</scope>
    <source>
        <strain evidence="8">CCMP2877</strain>
    </source>
</reference>
<dbReference type="InterPro" id="IPR018247">
    <property type="entry name" value="EF_Hand_1_Ca_BS"/>
</dbReference>
<feature type="region of interest" description="Disordered" evidence="6">
    <location>
        <begin position="1142"/>
        <end position="1231"/>
    </location>
</feature>
<keyword evidence="2" id="KW-0343">GTPase activation</keyword>
<evidence type="ECO:0000256" key="6">
    <source>
        <dbReference type="SAM" id="MobiDB-lite"/>
    </source>
</evidence>
<dbReference type="Gene3D" id="3.80.10.10">
    <property type="entry name" value="Ribonuclease Inhibitor"/>
    <property type="match status" value="2"/>
</dbReference>
<dbReference type="GO" id="GO:0005509">
    <property type="term" value="F:calcium ion binding"/>
    <property type="evidence" value="ECO:0007669"/>
    <property type="project" value="InterPro"/>
</dbReference>
<name>A0A7S1TQ68_9STRA</name>
<dbReference type="Gene3D" id="1.10.238.10">
    <property type="entry name" value="EF-hand"/>
    <property type="match status" value="1"/>
</dbReference>
<dbReference type="SMART" id="SM00054">
    <property type="entry name" value="EFh"/>
    <property type="match status" value="2"/>
</dbReference>
<dbReference type="InterPro" id="IPR001611">
    <property type="entry name" value="Leu-rich_rpt"/>
</dbReference>
<dbReference type="GO" id="GO:0005634">
    <property type="term" value="C:nucleus"/>
    <property type="evidence" value="ECO:0007669"/>
    <property type="project" value="TreeGrafter"/>
</dbReference>
<feature type="compositionally biased region" description="Basic and acidic residues" evidence="6">
    <location>
        <begin position="26"/>
        <end position="38"/>
    </location>
</feature>
<dbReference type="Pfam" id="PF13499">
    <property type="entry name" value="EF-hand_7"/>
    <property type="match status" value="1"/>
</dbReference>
<dbReference type="SUPFAM" id="SSF47473">
    <property type="entry name" value="EF-hand"/>
    <property type="match status" value="1"/>
</dbReference>
<dbReference type="GO" id="GO:0006913">
    <property type="term" value="P:nucleocytoplasmic transport"/>
    <property type="evidence" value="ECO:0007669"/>
    <property type="project" value="TreeGrafter"/>
</dbReference>
<evidence type="ECO:0000256" key="5">
    <source>
        <dbReference type="ARBA" id="ARBA00022837"/>
    </source>
</evidence>
<feature type="compositionally biased region" description="Acidic residues" evidence="6">
    <location>
        <begin position="50"/>
        <end position="64"/>
    </location>
</feature>
<dbReference type="EMBL" id="HBGJ01001965">
    <property type="protein sequence ID" value="CAD9242977.1"/>
    <property type="molecule type" value="Transcribed_RNA"/>
</dbReference>
<dbReference type="InterPro" id="IPR002048">
    <property type="entry name" value="EF_hand_dom"/>
</dbReference>
<dbReference type="PANTHER" id="PTHR24113">
    <property type="entry name" value="RAN GTPASE-ACTIVATING PROTEIN 1"/>
    <property type="match status" value="1"/>
</dbReference>
<dbReference type="GO" id="GO:0005096">
    <property type="term" value="F:GTPase activator activity"/>
    <property type="evidence" value="ECO:0007669"/>
    <property type="project" value="UniProtKB-KW"/>
</dbReference>
<dbReference type="PROSITE" id="PS00018">
    <property type="entry name" value="EF_HAND_1"/>
    <property type="match status" value="1"/>
</dbReference>
<dbReference type="PANTHER" id="PTHR24113:SF12">
    <property type="entry name" value="RAN GTPASE-ACTIVATING PROTEIN 1"/>
    <property type="match status" value="1"/>
</dbReference>
<dbReference type="InterPro" id="IPR011992">
    <property type="entry name" value="EF-hand-dom_pair"/>
</dbReference>
<dbReference type="AlphaFoldDB" id="A0A7S1TQ68"/>
<feature type="compositionally biased region" description="Polar residues" evidence="6">
    <location>
        <begin position="1192"/>
        <end position="1214"/>
    </location>
</feature>
<dbReference type="SMART" id="SM00368">
    <property type="entry name" value="LRR_RI"/>
    <property type="match status" value="6"/>
</dbReference>
<keyword evidence="4" id="KW-0677">Repeat</keyword>
<evidence type="ECO:0000256" key="2">
    <source>
        <dbReference type="ARBA" id="ARBA00022468"/>
    </source>
</evidence>
<dbReference type="SUPFAM" id="SSF52047">
    <property type="entry name" value="RNI-like"/>
    <property type="match status" value="1"/>
</dbReference>
<proteinExistence type="inferred from homology"/>
<dbReference type="InterPro" id="IPR032675">
    <property type="entry name" value="LRR_dom_sf"/>
</dbReference>
<keyword evidence="5" id="KW-0106">Calcium</keyword>
<feature type="region of interest" description="Disordered" evidence="6">
    <location>
        <begin position="26"/>
        <end position="108"/>
    </location>
</feature>
<dbReference type="GO" id="GO:0048471">
    <property type="term" value="C:perinuclear region of cytoplasm"/>
    <property type="evidence" value="ECO:0007669"/>
    <property type="project" value="TreeGrafter"/>
</dbReference>
<evidence type="ECO:0000313" key="8">
    <source>
        <dbReference type="EMBL" id="CAD9242977.1"/>
    </source>
</evidence>
<dbReference type="PROSITE" id="PS50222">
    <property type="entry name" value="EF_HAND_2"/>
    <property type="match status" value="2"/>
</dbReference>
<evidence type="ECO:0000259" key="7">
    <source>
        <dbReference type="PROSITE" id="PS50222"/>
    </source>
</evidence>
<protein>
    <recommendedName>
        <fullName evidence="7">EF-hand domain-containing protein</fullName>
    </recommendedName>
</protein>
<feature type="domain" description="EF-hand" evidence="7">
    <location>
        <begin position="848"/>
        <end position="883"/>
    </location>
</feature>
<dbReference type="GO" id="GO:0031267">
    <property type="term" value="F:small GTPase binding"/>
    <property type="evidence" value="ECO:0007669"/>
    <property type="project" value="TreeGrafter"/>
</dbReference>
<evidence type="ECO:0000256" key="4">
    <source>
        <dbReference type="ARBA" id="ARBA00022737"/>
    </source>
</evidence>
<evidence type="ECO:0000256" key="1">
    <source>
        <dbReference type="ARBA" id="ARBA00005253"/>
    </source>
</evidence>
<gene>
    <name evidence="8" type="ORF">PPAR1163_LOCUS1321</name>
</gene>
<dbReference type="FunFam" id="1.10.238.10:FF:000178">
    <property type="entry name" value="Calmodulin-2 A"/>
    <property type="match status" value="1"/>
</dbReference>
<dbReference type="GO" id="GO:0005829">
    <property type="term" value="C:cytosol"/>
    <property type="evidence" value="ECO:0007669"/>
    <property type="project" value="TreeGrafter"/>
</dbReference>
<feature type="domain" description="EF-hand" evidence="7">
    <location>
        <begin position="884"/>
        <end position="919"/>
    </location>
</feature>
<comment type="similarity">
    <text evidence="1">Belongs to the centrin family.</text>
</comment>
<organism evidence="8">
    <name type="scientific">Phaeomonas parva</name>
    <dbReference type="NCBI Taxonomy" id="124430"/>
    <lineage>
        <taxon>Eukaryota</taxon>
        <taxon>Sar</taxon>
        <taxon>Stramenopiles</taxon>
        <taxon>Ochrophyta</taxon>
        <taxon>Pinguiophyceae</taxon>
        <taxon>Pinguiochrysidales</taxon>
        <taxon>Pinguiochrysidaceae</taxon>
        <taxon>Phaeomonas</taxon>
    </lineage>
</organism>
<accession>A0A7S1TQ68</accession>
<evidence type="ECO:0000256" key="3">
    <source>
        <dbReference type="ARBA" id="ARBA00022614"/>
    </source>
</evidence>
<dbReference type="CDD" id="cd00051">
    <property type="entry name" value="EFh"/>
    <property type="match status" value="1"/>
</dbReference>